<evidence type="ECO:0000256" key="1">
    <source>
        <dbReference type="SAM" id="MobiDB-lite"/>
    </source>
</evidence>
<evidence type="ECO:0000313" key="3">
    <source>
        <dbReference type="Proteomes" id="UP001159363"/>
    </source>
</evidence>
<accession>A0ABQ9HMT4</accession>
<comment type="caution">
    <text evidence="2">The sequence shown here is derived from an EMBL/GenBank/DDBJ whole genome shotgun (WGS) entry which is preliminary data.</text>
</comment>
<proteinExistence type="predicted"/>
<evidence type="ECO:0000313" key="2">
    <source>
        <dbReference type="EMBL" id="KAJ8885411.1"/>
    </source>
</evidence>
<sequence>MRRREKQEIPEKTRRPAASTSTIPTCENPEATSPGIKPGSPRWWDHGGKRLQRAAFRLQLQRHVADGSETPASVGVRGVPAQLWVQ</sequence>
<reference evidence="2 3" key="1">
    <citation type="submission" date="2023-02" db="EMBL/GenBank/DDBJ databases">
        <title>LHISI_Scaffold_Assembly.</title>
        <authorList>
            <person name="Stuart O.P."/>
            <person name="Cleave R."/>
            <person name="Magrath M.J.L."/>
            <person name="Mikheyev A.S."/>
        </authorList>
    </citation>
    <scope>NUCLEOTIDE SEQUENCE [LARGE SCALE GENOMIC DNA]</scope>
    <source>
        <strain evidence="2">Daus_M_001</strain>
        <tissue evidence="2">Leg muscle</tissue>
    </source>
</reference>
<protein>
    <submittedName>
        <fullName evidence="2">Uncharacterized protein</fullName>
    </submittedName>
</protein>
<feature type="region of interest" description="Disordered" evidence="1">
    <location>
        <begin position="1"/>
        <end position="46"/>
    </location>
</feature>
<feature type="compositionally biased region" description="Basic and acidic residues" evidence="1">
    <location>
        <begin position="1"/>
        <end position="14"/>
    </location>
</feature>
<dbReference type="EMBL" id="JARBHB010000004">
    <property type="protein sequence ID" value="KAJ8885411.1"/>
    <property type="molecule type" value="Genomic_DNA"/>
</dbReference>
<keyword evidence="3" id="KW-1185">Reference proteome</keyword>
<gene>
    <name evidence="2" type="ORF">PR048_011608</name>
</gene>
<organism evidence="2 3">
    <name type="scientific">Dryococelus australis</name>
    <dbReference type="NCBI Taxonomy" id="614101"/>
    <lineage>
        <taxon>Eukaryota</taxon>
        <taxon>Metazoa</taxon>
        <taxon>Ecdysozoa</taxon>
        <taxon>Arthropoda</taxon>
        <taxon>Hexapoda</taxon>
        <taxon>Insecta</taxon>
        <taxon>Pterygota</taxon>
        <taxon>Neoptera</taxon>
        <taxon>Polyneoptera</taxon>
        <taxon>Phasmatodea</taxon>
        <taxon>Verophasmatodea</taxon>
        <taxon>Anareolatae</taxon>
        <taxon>Phasmatidae</taxon>
        <taxon>Eurycanthinae</taxon>
        <taxon>Dryococelus</taxon>
    </lineage>
</organism>
<dbReference type="Proteomes" id="UP001159363">
    <property type="component" value="Chromosome X"/>
</dbReference>
<name>A0ABQ9HMT4_9NEOP</name>